<gene>
    <name evidence="2" type="ORF">SAMN05661091_5412</name>
</gene>
<dbReference type="Gene3D" id="3.30.200.20">
    <property type="entry name" value="Phosphorylase Kinase, domain 1"/>
    <property type="match status" value="1"/>
</dbReference>
<keyword evidence="2" id="KW-0808">Transferase</keyword>
<organism evidence="2 3">
    <name type="scientific">Paenibacillus uliginis N3/975</name>
    <dbReference type="NCBI Taxonomy" id="1313296"/>
    <lineage>
        <taxon>Bacteria</taxon>
        <taxon>Bacillati</taxon>
        <taxon>Bacillota</taxon>
        <taxon>Bacilli</taxon>
        <taxon>Bacillales</taxon>
        <taxon>Paenibacillaceae</taxon>
        <taxon>Paenibacillus</taxon>
    </lineage>
</organism>
<proteinExistence type="predicted"/>
<dbReference type="AlphaFoldDB" id="A0A1X7HQU8"/>
<evidence type="ECO:0000259" key="1">
    <source>
        <dbReference type="Pfam" id="PF01636"/>
    </source>
</evidence>
<dbReference type="STRING" id="1313296.SAMN05661091_5412"/>
<dbReference type="PANTHER" id="PTHR21310">
    <property type="entry name" value="AMINOGLYCOSIDE PHOSPHOTRANSFERASE-RELATED-RELATED"/>
    <property type="match status" value="1"/>
</dbReference>
<dbReference type="InterPro" id="IPR002575">
    <property type="entry name" value="Aminoglycoside_PTrfase"/>
</dbReference>
<dbReference type="InterPro" id="IPR051678">
    <property type="entry name" value="AGP_Transferase"/>
</dbReference>
<evidence type="ECO:0000313" key="3">
    <source>
        <dbReference type="Proteomes" id="UP000192940"/>
    </source>
</evidence>
<accession>A0A1X7HQU8</accession>
<evidence type="ECO:0000313" key="2">
    <source>
        <dbReference type="EMBL" id="SMF91303.1"/>
    </source>
</evidence>
<dbReference type="InterPro" id="IPR011009">
    <property type="entry name" value="Kinase-like_dom_sf"/>
</dbReference>
<protein>
    <submittedName>
        <fullName evidence="2">Predicted aminoglycoside phosphotransferase</fullName>
    </submittedName>
</protein>
<name>A0A1X7HQU8_9BACL</name>
<feature type="domain" description="Aminoglycoside phosphotransferase" evidence="1">
    <location>
        <begin position="41"/>
        <end position="283"/>
    </location>
</feature>
<dbReference type="GO" id="GO:0016740">
    <property type="term" value="F:transferase activity"/>
    <property type="evidence" value="ECO:0007669"/>
    <property type="project" value="UniProtKB-KW"/>
</dbReference>
<reference evidence="2 3" key="1">
    <citation type="submission" date="2017-04" db="EMBL/GenBank/DDBJ databases">
        <authorList>
            <person name="Afonso C.L."/>
            <person name="Miller P.J."/>
            <person name="Scott M.A."/>
            <person name="Spackman E."/>
            <person name="Goraichik I."/>
            <person name="Dimitrov K.M."/>
            <person name="Suarez D.L."/>
            <person name="Swayne D.E."/>
        </authorList>
    </citation>
    <scope>NUCLEOTIDE SEQUENCE [LARGE SCALE GENOMIC DNA]</scope>
    <source>
        <strain evidence="2 3">N3/975</strain>
    </source>
</reference>
<dbReference type="EMBL" id="LT840184">
    <property type="protein sequence ID" value="SMF91303.1"/>
    <property type="molecule type" value="Genomic_DNA"/>
</dbReference>
<dbReference type="Gene3D" id="3.90.1200.10">
    <property type="match status" value="1"/>
</dbReference>
<sequence>MTTQIYFSSNKLGEVNGEQLQSVLDRFDLGRLISFCRTDQGAMGQTLLVSSSAGEFVLKGNPVFAGQFLEERYFIEYLDQHTDIPVPTPYLVDEGDDIFGWSYSLMPRLPGSHLFSPELEAELNPQDESDIAVLLADTLLQLHRWKVDQPGEFDPATGNVRPFHDSYTTWLFDTIKYWLDDAKRYSEIIAEDTAWVEELLKESKEAFDDLKYPCFVMGDFKPGNLLLQQSTDSWKVSGLFDFTTSYFGDGIADLPKMTALYLENGKEGTARQFLQAYKAGLQSCDQDVFEKRFKVHMLYQRILFWGCAQATNTVTWDTHLSFSAWASPFMEAATGL</sequence>
<dbReference type="RefSeq" id="WP_208916026.1">
    <property type="nucleotide sequence ID" value="NZ_LT840184.1"/>
</dbReference>
<keyword evidence="3" id="KW-1185">Reference proteome</keyword>
<dbReference type="Pfam" id="PF01636">
    <property type="entry name" value="APH"/>
    <property type="match status" value="1"/>
</dbReference>
<dbReference type="Proteomes" id="UP000192940">
    <property type="component" value="Chromosome I"/>
</dbReference>
<dbReference type="SUPFAM" id="SSF56112">
    <property type="entry name" value="Protein kinase-like (PK-like)"/>
    <property type="match status" value="1"/>
</dbReference>